<organism evidence="4 5">
    <name type="scientific">Nocardioides marmotae</name>
    <dbReference type="NCBI Taxonomy" id="2663857"/>
    <lineage>
        <taxon>Bacteria</taxon>
        <taxon>Bacillati</taxon>
        <taxon>Actinomycetota</taxon>
        <taxon>Actinomycetes</taxon>
        <taxon>Propionibacteriales</taxon>
        <taxon>Nocardioidaceae</taxon>
        <taxon>Nocardioides</taxon>
    </lineage>
</organism>
<keyword evidence="5" id="KW-1185">Reference proteome</keyword>
<evidence type="ECO:0000313" key="5">
    <source>
        <dbReference type="Proteomes" id="UP000433406"/>
    </source>
</evidence>
<dbReference type="Gene3D" id="3.40.50.300">
    <property type="entry name" value="P-loop containing nucleotide triphosphate hydrolases"/>
    <property type="match status" value="1"/>
</dbReference>
<dbReference type="Pfam" id="PF00005">
    <property type="entry name" value="ABC_tran"/>
    <property type="match status" value="1"/>
</dbReference>
<name>A0A6I3JAQ7_9ACTN</name>
<keyword evidence="3 4" id="KW-0067">ATP-binding</keyword>
<evidence type="ECO:0000256" key="1">
    <source>
        <dbReference type="ARBA" id="ARBA00022448"/>
    </source>
</evidence>
<gene>
    <name evidence="4" type="ORF">GGQ22_08810</name>
</gene>
<dbReference type="PANTHER" id="PTHR24220">
    <property type="entry name" value="IMPORT ATP-BINDING PROTEIN"/>
    <property type="match status" value="1"/>
</dbReference>
<dbReference type="SUPFAM" id="SSF52540">
    <property type="entry name" value="P-loop containing nucleoside triphosphate hydrolases"/>
    <property type="match status" value="1"/>
</dbReference>
<dbReference type="PANTHER" id="PTHR24220:SF685">
    <property type="entry name" value="ABC TRANSPORTER RELATED"/>
    <property type="match status" value="1"/>
</dbReference>
<dbReference type="AlphaFoldDB" id="A0A6I3JAQ7"/>
<dbReference type="GO" id="GO:0005886">
    <property type="term" value="C:plasma membrane"/>
    <property type="evidence" value="ECO:0007669"/>
    <property type="project" value="TreeGrafter"/>
</dbReference>
<accession>A0A6I3JAQ7</accession>
<protein>
    <submittedName>
        <fullName evidence="4">ATP-binding cassette domain-containing protein</fullName>
    </submittedName>
</protein>
<dbReference type="GO" id="GO:0016887">
    <property type="term" value="F:ATP hydrolysis activity"/>
    <property type="evidence" value="ECO:0007669"/>
    <property type="project" value="InterPro"/>
</dbReference>
<dbReference type="GO" id="GO:0005524">
    <property type="term" value="F:ATP binding"/>
    <property type="evidence" value="ECO:0007669"/>
    <property type="project" value="UniProtKB-KW"/>
</dbReference>
<comment type="caution">
    <text evidence="4">The sequence shown here is derived from an EMBL/GenBank/DDBJ whole genome shotgun (WGS) entry which is preliminary data.</text>
</comment>
<dbReference type="InterPro" id="IPR003593">
    <property type="entry name" value="AAA+_ATPase"/>
</dbReference>
<dbReference type="Proteomes" id="UP000433406">
    <property type="component" value="Unassembled WGS sequence"/>
</dbReference>
<dbReference type="PROSITE" id="PS50893">
    <property type="entry name" value="ABC_TRANSPORTER_2"/>
    <property type="match status" value="1"/>
</dbReference>
<dbReference type="InterPro" id="IPR017871">
    <property type="entry name" value="ABC_transporter-like_CS"/>
</dbReference>
<dbReference type="InterPro" id="IPR015854">
    <property type="entry name" value="ABC_transpr_LolD-like"/>
</dbReference>
<dbReference type="EMBL" id="WLCI01000008">
    <property type="protein sequence ID" value="MTB95187.1"/>
    <property type="molecule type" value="Genomic_DNA"/>
</dbReference>
<dbReference type="InterPro" id="IPR027417">
    <property type="entry name" value="P-loop_NTPase"/>
</dbReference>
<sequence>MTSAQLQDRPTATAVGLHEVHKTYPGPTPVHALRGVTLTLAPGSFTAVMGPSGSGKSTLLSTAAGLDTPTSGRVLIGDQDISTLRADDLTRFRRRQVGFVFQAYNLVPHLSVAENVELPLVLAGTRPDRQWRTELLEAVGMGGTEQRRPTELSGGQAQRVAIARALFARPTVVFADEPTGALDSRTGAQVVQVLRDTADRFGQTVVVVTHDPHVAAAADSVAVLADGLLVDRLHSPTAQQVAARMLTLAGA</sequence>
<evidence type="ECO:0000256" key="2">
    <source>
        <dbReference type="ARBA" id="ARBA00022741"/>
    </source>
</evidence>
<dbReference type="GO" id="GO:0022857">
    <property type="term" value="F:transmembrane transporter activity"/>
    <property type="evidence" value="ECO:0007669"/>
    <property type="project" value="TreeGrafter"/>
</dbReference>
<evidence type="ECO:0000313" key="4">
    <source>
        <dbReference type="EMBL" id="MTB95187.1"/>
    </source>
</evidence>
<keyword evidence="1" id="KW-0813">Transport</keyword>
<dbReference type="FunFam" id="3.40.50.300:FF:000032">
    <property type="entry name" value="Export ABC transporter ATP-binding protein"/>
    <property type="match status" value="1"/>
</dbReference>
<dbReference type="SMART" id="SM00382">
    <property type="entry name" value="AAA"/>
    <property type="match status" value="1"/>
</dbReference>
<reference evidence="4 5" key="1">
    <citation type="submission" date="2019-10" db="EMBL/GenBank/DDBJ databases">
        <title>Nocardioides novel species isolated from the excrement of Marmot.</title>
        <authorList>
            <person name="Zhang G."/>
        </authorList>
    </citation>
    <scope>NUCLEOTIDE SEQUENCE [LARGE SCALE GENOMIC DNA]</scope>
    <source>
        <strain evidence="5">zg-579</strain>
    </source>
</reference>
<dbReference type="CDD" id="cd03255">
    <property type="entry name" value="ABC_MJ0796_LolCDE_FtsE"/>
    <property type="match status" value="1"/>
</dbReference>
<dbReference type="InterPro" id="IPR017911">
    <property type="entry name" value="MacB-like_ATP-bd"/>
</dbReference>
<proteinExistence type="predicted"/>
<dbReference type="InterPro" id="IPR003439">
    <property type="entry name" value="ABC_transporter-like_ATP-bd"/>
</dbReference>
<dbReference type="PROSITE" id="PS00211">
    <property type="entry name" value="ABC_TRANSPORTER_1"/>
    <property type="match status" value="1"/>
</dbReference>
<evidence type="ECO:0000256" key="3">
    <source>
        <dbReference type="ARBA" id="ARBA00022840"/>
    </source>
</evidence>
<keyword evidence="2" id="KW-0547">Nucleotide-binding</keyword>
<dbReference type="GO" id="GO:0098796">
    <property type="term" value="C:membrane protein complex"/>
    <property type="evidence" value="ECO:0007669"/>
    <property type="project" value="UniProtKB-ARBA"/>
</dbReference>
<dbReference type="RefSeq" id="WP_154613229.1">
    <property type="nucleotide sequence ID" value="NZ_CP053660.1"/>
</dbReference>